<gene>
    <name evidence="4" type="ORF">XAC3562_620049</name>
</gene>
<keyword evidence="5" id="KW-1185">Reference proteome</keyword>
<accession>A0A0U5GBI8</accession>
<feature type="active site" evidence="2">
    <location>
        <position position="98"/>
    </location>
</feature>
<dbReference type="Proteomes" id="UP000052230">
    <property type="component" value="Unassembled WGS sequence"/>
</dbReference>
<feature type="compositionally biased region" description="Polar residues" evidence="3">
    <location>
        <begin position="1"/>
        <end position="14"/>
    </location>
</feature>
<dbReference type="KEGG" id="xcm:J164_03072"/>
<protein>
    <submittedName>
        <fullName evidence="4">Epimerase, PhzC/PhzF</fullName>
    </submittedName>
</protein>
<comment type="similarity">
    <text evidence="1">Belongs to the PhzF family.</text>
</comment>
<dbReference type="PANTHER" id="PTHR13774">
    <property type="entry name" value="PHENAZINE BIOSYNTHESIS PROTEIN"/>
    <property type="match status" value="1"/>
</dbReference>
<dbReference type="KEGG" id="xcn:J169_03095"/>
<proteinExistence type="inferred from homology"/>
<dbReference type="KEGG" id="xcw:J162_03075"/>
<dbReference type="KEGG" id="xcr:J163_03072"/>
<evidence type="ECO:0000256" key="2">
    <source>
        <dbReference type="PIRSR" id="PIRSR016184-1"/>
    </source>
</evidence>
<dbReference type="Gene3D" id="3.10.310.10">
    <property type="entry name" value="Diaminopimelate Epimerase, Chain A, domain 1"/>
    <property type="match status" value="2"/>
</dbReference>
<dbReference type="Pfam" id="PF02567">
    <property type="entry name" value="PhzC-PhzF"/>
    <property type="match status" value="1"/>
</dbReference>
<dbReference type="EMBL" id="CCXZ01000158">
    <property type="protein sequence ID" value="CEG17387.1"/>
    <property type="molecule type" value="Genomic_DNA"/>
</dbReference>
<evidence type="ECO:0000256" key="3">
    <source>
        <dbReference type="SAM" id="MobiDB-lite"/>
    </source>
</evidence>
<name>A0A0U5GBI8_XANCI</name>
<dbReference type="KEGG" id="xcu:J159_03072"/>
<comment type="caution">
    <text evidence="4">The sequence shown here is derived from an EMBL/GenBank/DDBJ whole genome shotgun (WGS) entry which is preliminary data.</text>
</comment>
<evidence type="ECO:0000313" key="5">
    <source>
        <dbReference type="Proteomes" id="UP000052230"/>
    </source>
</evidence>
<dbReference type="SUPFAM" id="SSF54506">
    <property type="entry name" value="Diaminopimelate epimerase-like"/>
    <property type="match status" value="1"/>
</dbReference>
<evidence type="ECO:0000256" key="1">
    <source>
        <dbReference type="ARBA" id="ARBA00008270"/>
    </source>
</evidence>
<dbReference type="GO" id="GO:0016853">
    <property type="term" value="F:isomerase activity"/>
    <property type="evidence" value="ECO:0007669"/>
    <property type="project" value="TreeGrafter"/>
</dbReference>
<dbReference type="PIRSF" id="PIRSF016184">
    <property type="entry name" value="PhzC_PhzF"/>
    <property type="match status" value="1"/>
</dbReference>
<feature type="region of interest" description="Disordered" evidence="3">
    <location>
        <begin position="1"/>
        <end position="21"/>
    </location>
</feature>
<dbReference type="NCBIfam" id="TIGR00654">
    <property type="entry name" value="PhzF_family"/>
    <property type="match status" value="1"/>
</dbReference>
<organism evidence="4 5">
    <name type="scientific">Xanthomonas citri pv. citri</name>
    <dbReference type="NCBI Taxonomy" id="611301"/>
    <lineage>
        <taxon>Bacteria</taxon>
        <taxon>Pseudomonadati</taxon>
        <taxon>Pseudomonadota</taxon>
        <taxon>Gammaproteobacteria</taxon>
        <taxon>Lysobacterales</taxon>
        <taxon>Lysobacteraceae</taxon>
        <taxon>Xanthomonas</taxon>
    </lineage>
</organism>
<evidence type="ECO:0000313" key="4">
    <source>
        <dbReference type="EMBL" id="CEG17387.1"/>
    </source>
</evidence>
<dbReference type="InterPro" id="IPR003719">
    <property type="entry name" value="Phenazine_PhzF-like"/>
</dbReference>
<dbReference type="GO" id="GO:0005737">
    <property type="term" value="C:cytoplasm"/>
    <property type="evidence" value="ECO:0007669"/>
    <property type="project" value="TreeGrafter"/>
</dbReference>
<sequence>MPGMPSGTSDSTANAARMTPRPITACRRTSTAVSVCPATIAAPSFDRDFPTMSKHRYLQLDVFAGRAGSGNPLGVVFNAETLSSAQMQQIAAWLNLSETVFFLPVSVPDADYHIRIFTPRTELPFAGHPSVGAAWAAVTHGVTAYKPDGRLRQQCAAGVLPVDVFDRYGALLVRLRAPRARAIDTGDTYADALRAACAGLGASAQPAALWNNGPNWWLLELADAQAVRQAAPDLAAIARLTQASAACGLAIYAPMHDHDADLVVRAFCPGDGIPEDPVTGSANACIAARLHGEDRLPGAQSRYVASQGREVGRDGRVHVDVDAEGEVWIGGATLQVIDGRIDW</sequence>
<reference evidence="4 5" key="1">
    <citation type="submission" date="2014-09" db="EMBL/GenBank/DDBJ databases">
        <authorList>
            <person name="Regsiter A."/>
        </authorList>
    </citation>
    <scope>NUCLEOTIDE SEQUENCE [LARGE SCALE GENOMIC DNA]</scope>
</reference>
<dbReference type="PANTHER" id="PTHR13774:SF32">
    <property type="entry name" value="ANTISENSE-ENHANCING SEQUENCE 1"/>
    <property type="match status" value="1"/>
</dbReference>
<dbReference type="KEGG" id="xcf:J172_03088"/>
<dbReference type="AlphaFoldDB" id="A0A0U5GBI8"/>